<proteinExistence type="predicted"/>
<keyword evidence="3" id="KW-0418">Kinase</keyword>
<protein>
    <submittedName>
        <fullName evidence="3">Tegument serine/threonine protein kinase</fullName>
    </submittedName>
</protein>
<reference evidence="3" key="1">
    <citation type="journal article" date="2020" name="Arch.">
        <title>Full genome sequence of bovine alphaherpesvirus 2 (BoHV-2).</title>
        <authorList>
            <person name="Pfaff F."/>
            <person name="Neubauer-Juric A."/>
            <person name="Krebs S."/>
            <person name="Hauser A."/>
            <person name="Singer S."/>
            <person name="Blum H."/>
            <person name="Hoffmann B."/>
        </authorList>
    </citation>
    <scope>NUCLEOTIDE SEQUENCE</scope>
    <source>
        <strain evidence="3">Riems 8/85</strain>
    </source>
</reference>
<accession>A0A7T1P4I7</accession>
<feature type="region of interest" description="Disordered" evidence="1">
    <location>
        <begin position="1"/>
        <end position="23"/>
    </location>
</feature>
<keyword evidence="3" id="KW-0723">Serine/threonine-protein kinase</keyword>
<feature type="compositionally biased region" description="Basic and acidic residues" evidence="1">
    <location>
        <begin position="51"/>
        <end position="60"/>
    </location>
</feature>
<organism evidence="3">
    <name type="scientific">Bovine alphaherpesvirus 2</name>
    <dbReference type="NCBI Taxonomy" id="10295"/>
    <lineage>
        <taxon>Viruses</taxon>
        <taxon>Duplodnaviria</taxon>
        <taxon>Heunggongvirae</taxon>
        <taxon>Peploviricota</taxon>
        <taxon>Herviviricetes</taxon>
        <taxon>Herpesvirales</taxon>
        <taxon>Orthoherpesviridae</taxon>
        <taxon>Alphaherpesvirinae</taxon>
        <taxon>Simplexvirus</taxon>
        <taxon>Simplexvirus bovinealpha2</taxon>
    </lineage>
</organism>
<dbReference type="Gene3D" id="1.10.510.10">
    <property type="entry name" value="Transferase(Phosphotransferase) domain 1"/>
    <property type="match status" value="1"/>
</dbReference>
<dbReference type="InterPro" id="IPR008271">
    <property type="entry name" value="Ser/Thr_kinase_AS"/>
</dbReference>
<sequence length="519" mass="57838">MDESERQRPAGHVAAKRDSRGLSRRSLRSRIASYIRSLSWRSVARPTLLSRPREGTRDQARVASRPTGDDRVRVGSSGKKLGCSSTRRGRGKRAITSPELTRPALRRACAALVSAPNAPPHILSLNHIHKLCSPVFSINPSMLYTTVDLPGARSFGGSGGYGDVELLRDHKLAVKTIKDGGWYAAELVATLLVGDYAIRGMSSHNVRSIITPLAFSLQCKQIVFPAYDMDFGKYTSQMSAAHMTDIFVTMSLYTCFTDMAKAVIYLNTNCGVSHLDIKSANILVKVQTDTMSIRRAVLADFSLLTLNSNSVVRRAQFSLKEHHRGRVRSFPMPTSLTVTNFYTLVGHGYNQPSELLLKYLNNERAEFSGLPLHHEFGRGVDLYALGQALLDFLLSVYATNEVGIQIPRHPGYQYYNHQLAFDFAIAILAYRCVLHPAVFVPSQNASAFGVSYDVADSIRRHMRSPRLRRSFYEQCAHYRRTYKPLLSTISLPLETKPLVSLVSHLCHANPAARHILFES</sequence>
<dbReference type="Proteomes" id="UP001147787">
    <property type="component" value="Segment"/>
</dbReference>
<dbReference type="EMBL" id="MT862164">
    <property type="protein sequence ID" value="QPO25222.1"/>
    <property type="molecule type" value="Genomic_DNA"/>
</dbReference>
<dbReference type="PROSITE" id="PS50011">
    <property type="entry name" value="PROTEIN_KINASE_DOM"/>
    <property type="match status" value="1"/>
</dbReference>
<feature type="domain" description="Protein kinase" evidence="2">
    <location>
        <begin position="150"/>
        <end position="486"/>
    </location>
</feature>
<dbReference type="GO" id="GO:0005524">
    <property type="term" value="F:ATP binding"/>
    <property type="evidence" value="ECO:0007669"/>
    <property type="project" value="InterPro"/>
</dbReference>
<feature type="region of interest" description="Disordered" evidence="1">
    <location>
        <begin position="50"/>
        <end position="94"/>
    </location>
</feature>
<name>A0A7T1P4I7_9ALPH</name>
<evidence type="ECO:0000313" key="3">
    <source>
        <dbReference type="EMBL" id="QPO25222.1"/>
    </source>
</evidence>
<dbReference type="SMART" id="SM00220">
    <property type="entry name" value="S_TKc"/>
    <property type="match status" value="1"/>
</dbReference>
<dbReference type="InterPro" id="IPR000719">
    <property type="entry name" value="Prot_kinase_dom"/>
</dbReference>
<keyword evidence="3" id="KW-0808">Transferase</keyword>
<dbReference type="SUPFAM" id="SSF56112">
    <property type="entry name" value="Protein kinase-like (PK-like)"/>
    <property type="match status" value="1"/>
</dbReference>
<evidence type="ECO:0000256" key="1">
    <source>
        <dbReference type="SAM" id="MobiDB-lite"/>
    </source>
</evidence>
<evidence type="ECO:0000259" key="2">
    <source>
        <dbReference type="PROSITE" id="PS50011"/>
    </source>
</evidence>
<dbReference type="PROSITE" id="PS00108">
    <property type="entry name" value="PROTEIN_KINASE_ST"/>
    <property type="match status" value="1"/>
</dbReference>
<gene>
    <name evidence="3" type="primary">UL13</name>
</gene>
<dbReference type="InterPro" id="IPR011009">
    <property type="entry name" value="Kinase-like_dom_sf"/>
</dbReference>
<dbReference type="GO" id="GO:0004674">
    <property type="term" value="F:protein serine/threonine kinase activity"/>
    <property type="evidence" value="ECO:0007669"/>
    <property type="project" value="UniProtKB-KW"/>
</dbReference>